<protein>
    <submittedName>
        <fullName evidence="6">Type II toxin-antitoxin system HipA family toxin</fullName>
    </submittedName>
</protein>
<dbReference type="InterPro" id="IPR012893">
    <property type="entry name" value="HipA-like_C"/>
</dbReference>
<feature type="domain" description="HipA-like C-terminal" evidence="4">
    <location>
        <begin position="148"/>
        <end position="361"/>
    </location>
</feature>
<dbReference type="Gene3D" id="1.10.1070.20">
    <property type="match status" value="1"/>
</dbReference>
<evidence type="ECO:0000256" key="2">
    <source>
        <dbReference type="ARBA" id="ARBA00022679"/>
    </source>
</evidence>
<dbReference type="InterPro" id="IPR052028">
    <property type="entry name" value="HipA_Ser/Thr_kinase"/>
</dbReference>
<evidence type="ECO:0000256" key="1">
    <source>
        <dbReference type="ARBA" id="ARBA00010164"/>
    </source>
</evidence>
<keyword evidence="2" id="KW-0808">Transferase</keyword>
<dbReference type="Proteomes" id="UP001501536">
    <property type="component" value="Unassembled WGS sequence"/>
</dbReference>
<evidence type="ECO:0000313" key="7">
    <source>
        <dbReference type="Proteomes" id="UP001501536"/>
    </source>
</evidence>
<evidence type="ECO:0000256" key="3">
    <source>
        <dbReference type="ARBA" id="ARBA00022777"/>
    </source>
</evidence>
<dbReference type="EMBL" id="BAABCJ010000005">
    <property type="protein sequence ID" value="GAA3707406.1"/>
    <property type="molecule type" value="Genomic_DNA"/>
</dbReference>
<accession>A0ABP7DLW7</accession>
<dbReference type="InterPro" id="IPR017508">
    <property type="entry name" value="HipA_N1"/>
</dbReference>
<comment type="similarity">
    <text evidence="1">Belongs to the HipA Ser/Thr kinase family.</text>
</comment>
<evidence type="ECO:0000313" key="6">
    <source>
        <dbReference type="EMBL" id="GAA3707406.1"/>
    </source>
</evidence>
<proteinExistence type="inferred from homology"/>
<gene>
    <name evidence="6" type="ORF">GCM10022377_21460</name>
</gene>
<name>A0ABP7DLW7_9MICC</name>
<dbReference type="PANTHER" id="PTHR37419:SF1">
    <property type="entry name" value="SERINE_THREONINE-PROTEIN KINASE TOXIN HIPA"/>
    <property type="match status" value="1"/>
</dbReference>
<dbReference type="RefSeq" id="WP_344884190.1">
    <property type="nucleotide sequence ID" value="NZ_BAABCJ010000005.1"/>
</dbReference>
<comment type="caution">
    <text evidence="6">The sequence shown here is derived from an EMBL/GenBank/DDBJ whole genome shotgun (WGS) entry which is preliminary data.</text>
</comment>
<keyword evidence="7" id="KW-1185">Reference proteome</keyword>
<organism evidence="6 7">
    <name type="scientific">Zhihengliuella alba</name>
    <dbReference type="NCBI Taxonomy" id="547018"/>
    <lineage>
        <taxon>Bacteria</taxon>
        <taxon>Bacillati</taxon>
        <taxon>Actinomycetota</taxon>
        <taxon>Actinomycetes</taxon>
        <taxon>Micrococcales</taxon>
        <taxon>Micrococcaceae</taxon>
        <taxon>Zhihengliuella</taxon>
    </lineage>
</organism>
<evidence type="ECO:0000259" key="5">
    <source>
        <dbReference type="Pfam" id="PF13657"/>
    </source>
</evidence>
<feature type="domain" description="HipA N-terminal subdomain 1" evidence="5">
    <location>
        <begin position="18"/>
        <end position="113"/>
    </location>
</feature>
<keyword evidence="3" id="KW-0418">Kinase</keyword>
<dbReference type="NCBIfam" id="TIGR03071">
    <property type="entry name" value="couple_hipA"/>
    <property type="match status" value="1"/>
</dbReference>
<dbReference type="Pfam" id="PF13657">
    <property type="entry name" value="Couple_hipA"/>
    <property type="match status" value="1"/>
</dbReference>
<dbReference type="PANTHER" id="PTHR37419">
    <property type="entry name" value="SERINE/THREONINE-PROTEIN KINASE TOXIN HIPA"/>
    <property type="match status" value="1"/>
</dbReference>
<evidence type="ECO:0000259" key="4">
    <source>
        <dbReference type="Pfam" id="PF07804"/>
    </source>
</evidence>
<sequence>MTRTAASLADLRQVGAADVYKGGTLAARLERADDGAVSFVYRPEYAGPPVATTLPLGEAPVRTPGGGLPAFFAGLLPEGHRLTVLRRAARTSPDDELTLLLAVGADTPGDVRVVPAGEPPRTLPSAASGPIGELDVAALADAVDLHALPGVQRKASAVMLTRPLRLGQRDAILKLDPPEYPGLVRNEAAHLLAARSMKLPTAHAEIVRDRRGADGLLVERFDRATVDGRPVRRAMEDAAQLLGILPAAKYRVSAEEIAVSVVEVCRARPVAARNVFLQFLFAWLTGNGDLHAKNISVLRDGEGVWRVAPVYDVLSTAPYPDLDLDLAVPLSGRTSRLRWRHWTEFADAIGLPQTAVPAAARTATVAAGRIDLAELGYTGSPLNRAERELRHRRAELPDHIAA</sequence>
<dbReference type="Pfam" id="PF07804">
    <property type="entry name" value="HipA_C"/>
    <property type="match status" value="1"/>
</dbReference>
<reference evidence="7" key="1">
    <citation type="journal article" date="2019" name="Int. J. Syst. Evol. Microbiol.">
        <title>The Global Catalogue of Microorganisms (GCM) 10K type strain sequencing project: providing services to taxonomists for standard genome sequencing and annotation.</title>
        <authorList>
            <consortium name="The Broad Institute Genomics Platform"/>
            <consortium name="The Broad Institute Genome Sequencing Center for Infectious Disease"/>
            <person name="Wu L."/>
            <person name="Ma J."/>
        </authorList>
    </citation>
    <scope>NUCLEOTIDE SEQUENCE [LARGE SCALE GENOMIC DNA]</scope>
    <source>
        <strain evidence="7">JCM 16961</strain>
    </source>
</reference>